<feature type="signal peptide" evidence="2">
    <location>
        <begin position="1"/>
        <end position="20"/>
    </location>
</feature>
<dbReference type="Proteomes" id="UP000887116">
    <property type="component" value="Unassembled WGS sequence"/>
</dbReference>
<reference evidence="3" key="1">
    <citation type="submission" date="2020-07" db="EMBL/GenBank/DDBJ databases">
        <title>Multicomponent nature underlies the extraordinary mechanical properties of spider dragline silk.</title>
        <authorList>
            <person name="Kono N."/>
            <person name="Nakamura H."/>
            <person name="Mori M."/>
            <person name="Yoshida Y."/>
            <person name="Ohtoshi R."/>
            <person name="Malay A.D."/>
            <person name="Moran D.A.P."/>
            <person name="Tomita M."/>
            <person name="Numata K."/>
            <person name="Arakawa K."/>
        </authorList>
    </citation>
    <scope>NUCLEOTIDE SEQUENCE</scope>
</reference>
<organism evidence="3 4">
    <name type="scientific">Trichonephila clavata</name>
    <name type="common">Joro spider</name>
    <name type="synonym">Nephila clavata</name>
    <dbReference type="NCBI Taxonomy" id="2740835"/>
    <lineage>
        <taxon>Eukaryota</taxon>
        <taxon>Metazoa</taxon>
        <taxon>Ecdysozoa</taxon>
        <taxon>Arthropoda</taxon>
        <taxon>Chelicerata</taxon>
        <taxon>Arachnida</taxon>
        <taxon>Araneae</taxon>
        <taxon>Araneomorphae</taxon>
        <taxon>Entelegynae</taxon>
        <taxon>Araneoidea</taxon>
        <taxon>Nephilidae</taxon>
        <taxon>Trichonephila</taxon>
    </lineage>
</organism>
<feature type="chain" id="PRO_5036500004" description="Secreted protein" evidence="2">
    <location>
        <begin position="21"/>
        <end position="100"/>
    </location>
</feature>
<keyword evidence="2" id="KW-0732">Signal</keyword>
<evidence type="ECO:0000313" key="4">
    <source>
        <dbReference type="Proteomes" id="UP000887116"/>
    </source>
</evidence>
<evidence type="ECO:0000313" key="3">
    <source>
        <dbReference type="EMBL" id="GFR12741.1"/>
    </source>
</evidence>
<gene>
    <name evidence="3" type="ORF">TNCT_123631</name>
</gene>
<protein>
    <recommendedName>
        <fullName evidence="5">Secreted protein</fullName>
    </recommendedName>
</protein>
<feature type="region of interest" description="Disordered" evidence="1">
    <location>
        <begin position="41"/>
        <end position="74"/>
    </location>
</feature>
<sequence length="100" mass="10659">MPPLICRALSYLLIPAAALGLRTAPLTALKELGSAQIASANCSAPSPISAPRCTPQRYESNNGRRASRGHLHPNEFFGTHTATCSSNRVPVQLTSSKNHH</sequence>
<accession>A0A8X6JMP3</accession>
<keyword evidence="4" id="KW-1185">Reference proteome</keyword>
<comment type="caution">
    <text evidence="3">The sequence shown here is derived from an EMBL/GenBank/DDBJ whole genome shotgun (WGS) entry which is preliminary data.</text>
</comment>
<name>A0A8X6JMP3_TRICU</name>
<proteinExistence type="predicted"/>
<dbReference type="EMBL" id="BMAO01026831">
    <property type="protein sequence ID" value="GFR12741.1"/>
    <property type="molecule type" value="Genomic_DNA"/>
</dbReference>
<dbReference type="AlphaFoldDB" id="A0A8X6JMP3"/>
<evidence type="ECO:0000256" key="1">
    <source>
        <dbReference type="SAM" id="MobiDB-lite"/>
    </source>
</evidence>
<evidence type="ECO:0008006" key="5">
    <source>
        <dbReference type="Google" id="ProtNLM"/>
    </source>
</evidence>
<dbReference type="OrthoDB" id="10386202at2759"/>
<evidence type="ECO:0000256" key="2">
    <source>
        <dbReference type="SAM" id="SignalP"/>
    </source>
</evidence>